<name>A0ABQ6XUM3_STRFR</name>
<evidence type="ECO:0000256" key="1">
    <source>
        <dbReference type="SAM" id="MobiDB-lite"/>
    </source>
</evidence>
<dbReference type="Proteomes" id="UP000731519">
    <property type="component" value="Unassembled WGS sequence"/>
</dbReference>
<reference evidence="3 4" key="1">
    <citation type="submission" date="2013-05" db="EMBL/GenBank/DDBJ databases">
        <title>Genome Sequence of Streptomyces fradiae.</title>
        <authorList>
            <person name="Kirby R."/>
        </authorList>
    </citation>
    <scope>NUCLEOTIDE SEQUENCE [LARGE SCALE GENOMIC DNA]</scope>
    <source>
        <strain evidence="3 4">ATCC 10745</strain>
    </source>
</reference>
<accession>A0ABQ6XUM3</accession>
<keyword evidence="4" id="KW-1185">Reference proteome</keyword>
<proteinExistence type="predicted"/>
<organism evidence="3 4">
    <name type="scientific">Streptomyces fradiae ATCC 10745 = DSM 40063</name>
    <dbReference type="NCBI Taxonomy" id="1319510"/>
    <lineage>
        <taxon>Bacteria</taxon>
        <taxon>Bacillati</taxon>
        <taxon>Actinomycetota</taxon>
        <taxon>Actinomycetes</taxon>
        <taxon>Kitasatosporales</taxon>
        <taxon>Streptomycetaceae</taxon>
        <taxon>Streptomyces</taxon>
    </lineage>
</organism>
<evidence type="ECO:0008006" key="5">
    <source>
        <dbReference type="Google" id="ProtNLM"/>
    </source>
</evidence>
<feature type="chain" id="PRO_5047008756" description="Secreted protein" evidence="2">
    <location>
        <begin position="30"/>
        <end position="168"/>
    </location>
</feature>
<gene>
    <name evidence="3" type="ORF">K701_13435</name>
</gene>
<comment type="caution">
    <text evidence="3">The sequence shown here is derived from an EMBL/GenBank/DDBJ whole genome shotgun (WGS) entry which is preliminary data.</text>
</comment>
<keyword evidence="2" id="KW-0732">Signal</keyword>
<evidence type="ECO:0000256" key="2">
    <source>
        <dbReference type="SAM" id="SignalP"/>
    </source>
</evidence>
<protein>
    <recommendedName>
        <fullName evidence="5">Secreted protein</fullName>
    </recommendedName>
</protein>
<feature type="signal peptide" evidence="2">
    <location>
        <begin position="1"/>
        <end position="29"/>
    </location>
</feature>
<evidence type="ECO:0000313" key="3">
    <source>
        <dbReference type="EMBL" id="KAF0649350.1"/>
    </source>
</evidence>
<feature type="region of interest" description="Disordered" evidence="1">
    <location>
        <begin position="111"/>
        <end position="132"/>
    </location>
</feature>
<evidence type="ECO:0000313" key="4">
    <source>
        <dbReference type="Proteomes" id="UP000731519"/>
    </source>
</evidence>
<sequence length="168" mass="18046">MTSSAPSSLTRSTLAVLAVVATYAPSALASWTAMEPRPPAPAWMKTFWPGCTWARSIRACQAVSATRGREAASVMVSVADWGRGRPGGRRGVRRRCAVLVRPRVDLVAHGEAVDGRSDPDDGPGEVVAQDERETVGHDRLEVTFADLHVQRVETPAAWILTRTSSALT</sequence>
<dbReference type="EMBL" id="ASYR01000015">
    <property type="protein sequence ID" value="KAF0649350.1"/>
    <property type="molecule type" value="Genomic_DNA"/>
</dbReference>